<sequence length="327" mass="35795">MLKLLSLCKIADAAAKARIAKDYDIAEVDGPVKEEDVLRQIAGYDAVMVPFTADKLVSERVIDAAPDLKLIASTYGGARQNIADVYAIKKGITVIHSGASRERPMAEYTLALILSSLLRVHCYHHDMVSGEDWPRFKYERTRILRGRSLAVIGLGRIGRAILELCRCFTDDLAVVSRHLTAADAATLGVKLLTLNDAFRSCEVIVLAGGSTADTYHMIGAEQFALMREQALFVNIARGKMVDEQAMIAAVQTKPIFLALDVFEEEPLAADSPLRACDRVLLTPHRANNSIEFEERWGCLAEGLECFARGETPESALTLARAAVMSES</sequence>
<comment type="similarity">
    <text evidence="1">Belongs to the D-isomer specific 2-hydroxyacid dehydrogenase family.</text>
</comment>
<name>A0AAE4AQJ4_9BACT</name>
<dbReference type="EMBL" id="JAUSVL010000001">
    <property type="protein sequence ID" value="MDQ0291641.1"/>
    <property type="molecule type" value="Genomic_DNA"/>
</dbReference>
<dbReference type="PANTHER" id="PTHR42789">
    <property type="entry name" value="D-ISOMER SPECIFIC 2-HYDROXYACID DEHYDROGENASE FAMILY PROTEIN (AFU_ORTHOLOGUE AFUA_6G10090)"/>
    <property type="match status" value="1"/>
</dbReference>
<dbReference type="InterPro" id="IPR006140">
    <property type="entry name" value="D-isomer_DH_NAD-bd"/>
</dbReference>
<dbReference type="AlphaFoldDB" id="A0AAE4AQJ4"/>
<keyword evidence="3" id="KW-0520">NAD</keyword>
<proteinExistence type="inferred from homology"/>
<dbReference type="InterPro" id="IPR036291">
    <property type="entry name" value="NAD(P)-bd_dom_sf"/>
</dbReference>
<evidence type="ECO:0000256" key="3">
    <source>
        <dbReference type="ARBA" id="ARBA00023027"/>
    </source>
</evidence>
<evidence type="ECO:0000259" key="4">
    <source>
        <dbReference type="Pfam" id="PF02826"/>
    </source>
</evidence>
<evidence type="ECO:0000313" key="5">
    <source>
        <dbReference type="EMBL" id="MDQ0291641.1"/>
    </source>
</evidence>
<evidence type="ECO:0000256" key="2">
    <source>
        <dbReference type="ARBA" id="ARBA00023002"/>
    </source>
</evidence>
<comment type="caution">
    <text evidence="5">The sequence shown here is derived from an EMBL/GenBank/DDBJ whole genome shotgun (WGS) entry which is preliminary data.</text>
</comment>
<accession>A0AAE4AQJ4</accession>
<dbReference type="EC" id="1.1.1.95" evidence="5"/>
<dbReference type="SUPFAM" id="SSF51735">
    <property type="entry name" value="NAD(P)-binding Rossmann-fold domains"/>
    <property type="match status" value="1"/>
</dbReference>
<evidence type="ECO:0000256" key="1">
    <source>
        <dbReference type="ARBA" id="ARBA00005854"/>
    </source>
</evidence>
<gene>
    <name evidence="5" type="ORF">J3R75_003748</name>
</gene>
<dbReference type="Proteomes" id="UP001238163">
    <property type="component" value="Unassembled WGS sequence"/>
</dbReference>
<evidence type="ECO:0000313" key="6">
    <source>
        <dbReference type="Proteomes" id="UP001238163"/>
    </source>
</evidence>
<reference evidence="5" key="1">
    <citation type="submission" date="2023-07" db="EMBL/GenBank/DDBJ databases">
        <title>Genomic Encyclopedia of Type Strains, Phase IV (KMG-IV): sequencing the most valuable type-strain genomes for metagenomic binning, comparative biology and taxonomic classification.</title>
        <authorList>
            <person name="Goeker M."/>
        </authorList>
    </citation>
    <scope>NUCLEOTIDE SEQUENCE</scope>
    <source>
        <strain evidence="5">DSM 24202</strain>
    </source>
</reference>
<keyword evidence="6" id="KW-1185">Reference proteome</keyword>
<dbReference type="InterPro" id="IPR050857">
    <property type="entry name" value="D-2-hydroxyacid_DH"/>
</dbReference>
<feature type="domain" description="D-isomer specific 2-hydroxyacid dehydrogenase NAD-binding" evidence="4">
    <location>
        <begin position="111"/>
        <end position="286"/>
    </location>
</feature>
<dbReference type="GO" id="GO:0004617">
    <property type="term" value="F:phosphoglycerate dehydrogenase activity"/>
    <property type="evidence" value="ECO:0007669"/>
    <property type="project" value="UniProtKB-EC"/>
</dbReference>
<keyword evidence="2 5" id="KW-0560">Oxidoreductase</keyword>
<organism evidence="5 6">
    <name type="scientific">Oligosphaera ethanolica</name>
    <dbReference type="NCBI Taxonomy" id="760260"/>
    <lineage>
        <taxon>Bacteria</taxon>
        <taxon>Pseudomonadati</taxon>
        <taxon>Lentisphaerota</taxon>
        <taxon>Oligosphaeria</taxon>
        <taxon>Oligosphaerales</taxon>
        <taxon>Oligosphaeraceae</taxon>
        <taxon>Oligosphaera</taxon>
    </lineage>
</organism>
<dbReference type="SUPFAM" id="SSF52283">
    <property type="entry name" value="Formate/glycerate dehydrogenase catalytic domain-like"/>
    <property type="match status" value="1"/>
</dbReference>
<dbReference type="PANTHER" id="PTHR42789:SF1">
    <property type="entry name" value="D-ISOMER SPECIFIC 2-HYDROXYACID DEHYDROGENASE FAMILY PROTEIN (AFU_ORTHOLOGUE AFUA_6G10090)"/>
    <property type="match status" value="1"/>
</dbReference>
<dbReference type="GO" id="GO:0051287">
    <property type="term" value="F:NAD binding"/>
    <property type="evidence" value="ECO:0007669"/>
    <property type="project" value="InterPro"/>
</dbReference>
<dbReference type="Pfam" id="PF02826">
    <property type="entry name" value="2-Hacid_dh_C"/>
    <property type="match status" value="1"/>
</dbReference>
<dbReference type="RefSeq" id="WP_307264731.1">
    <property type="nucleotide sequence ID" value="NZ_JAUSVL010000001.1"/>
</dbReference>
<dbReference type="Gene3D" id="3.40.50.720">
    <property type="entry name" value="NAD(P)-binding Rossmann-like Domain"/>
    <property type="match status" value="2"/>
</dbReference>
<protein>
    <submittedName>
        <fullName evidence="5">D-3-phosphoglycerate dehydrogenase</fullName>
        <ecNumber evidence="5">1.1.1.95</ecNumber>
    </submittedName>
</protein>